<accession>A0A1U7IBU1</accession>
<proteinExistence type="predicted"/>
<dbReference type="PANTHER" id="PTHR48090:SF1">
    <property type="entry name" value="PROPHAGE BACTOPRENOL GLUCOSYL TRANSFERASE HOMOLOG"/>
    <property type="match status" value="1"/>
</dbReference>
<evidence type="ECO:0000259" key="8">
    <source>
        <dbReference type="Pfam" id="PF00535"/>
    </source>
</evidence>
<comment type="subcellular location">
    <subcellularLocation>
        <location evidence="1">Membrane</location>
        <topology evidence="1">Multi-pass membrane protein</topology>
    </subcellularLocation>
</comment>
<gene>
    <name evidence="9" type="ORF">NIES2119_21305</name>
</gene>
<evidence type="ECO:0000313" key="9">
    <source>
        <dbReference type="EMBL" id="OKH34045.1"/>
    </source>
</evidence>
<evidence type="ECO:0000256" key="3">
    <source>
        <dbReference type="ARBA" id="ARBA00022679"/>
    </source>
</evidence>
<name>A0A1U7IBU1_9CYAN</name>
<dbReference type="EMBL" id="MRCE01000024">
    <property type="protein sequence ID" value="OKH34045.1"/>
    <property type="molecule type" value="Genomic_DNA"/>
</dbReference>
<dbReference type="Pfam" id="PF00535">
    <property type="entry name" value="Glycos_transf_2"/>
    <property type="match status" value="1"/>
</dbReference>
<evidence type="ECO:0000256" key="4">
    <source>
        <dbReference type="ARBA" id="ARBA00022692"/>
    </source>
</evidence>
<feature type="transmembrane region" description="Helical" evidence="7">
    <location>
        <begin position="285"/>
        <end position="309"/>
    </location>
</feature>
<dbReference type="RefSeq" id="WP_073595519.1">
    <property type="nucleotide sequence ID" value="NZ_MRCE01000024.1"/>
</dbReference>
<keyword evidence="6 7" id="KW-0472">Membrane</keyword>
<organism evidence="9 10">
    <name type="scientific">[Phormidium ambiguum] IAM M-71</name>
    <dbReference type="NCBI Taxonomy" id="454136"/>
    <lineage>
        <taxon>Bacteria</taxon>
        <taxon>Bacillati</taxon>
        <taxon>Cyanobacteriota</taxon>
        <taxon>Cyanophyceae</taxon>
        <taxon>Oscillatoriophycideae</taxon>
        <taxon>Aerosakkonematales</taxon>
        <taxon>Aerosakkonemataceae</taxon>
        <taxon>Floridanema</taxon>
    </lineage>
</organism>
<dbReference type="InterPro" id="IPR001173">
    <property type="entry name" value="Glyco_trans_2-like"/>
</dbReference>
<dbReference type="GO" id="GO:0016757">
    <property type="term" value="F:glycosyltransferase activity"/>
    <property type="evidence" value="ECO:0007669"/>
    <property type="project" value="UniProtKB-KW"/>
</dbReference>
<evidence type="ECO:0000256" key="1">
    <source>
        <dbReference type="ARBA" id="ARBA00004141"/>
    </source>
</evidence>
<dbReference type="AlphaFoldDB" id="A0A1U7IBU1"/>
<evidence type="ECO:0000313" key="10">
    <source>
        <dbReference type="Proteomes" id="UP000185860"/>
    </source>
</evidence>
<dbReference type="InterPro" id="IPR050256">
    <property type="entry name" value="Glycosyltransferase_2"/>
</dbReference>
<dbReference type="Proteomes" id="UP000185860">
    <property type="component" value="Unassembled WGS sequence"/>
</dbReference>
<keyword evidence="3 9" id="KW-0808">Transferase</keyword>
<feature type="domain" description="Glycosyltransferase 2-like" evidence="8">
    <location>
        <begin position="22"/>
        <end position="180"/>
    </location>
</feature>
<dbReference type="PANTHER" id="PTHR48090">
    <property type="entry name" value="UNDECAPRENYL-PHOSPHATE 4-DEOXY-4-FORMAMIDO-L-ARABINOSE TRANSFERASE-RELATED"/>
    <property type="match status" value="1"/>
</dbReference>
<keyword evidence="4 7" id="KW-0812">Transmembrane</keyword>
<feature type="transmembrane region" description="Helical" evidence="7">
    <location>
        <begin position="249"/>
        <end position="273"/>
    </location>
</feature>
<dbReference type="STRING" id="454136.NIES2119_21305"/>
<dbReference type="OrthoDB" id="9807795at2"/>
<evidence type="ECO:0000256" key="2">
    <source>
        <dbReference type="ARBA" id="ARBA00022676"/>
    </source>
</evidence>
<dbReference type="GO" id="GO:0005886">
    <property type="term" value="C:plasma membrane"/>
    <property type="evidence" value="ECO:0007669"/>
    <property type="project" value="TreeGrafter"/>
</dbReference>
<sequence length="337" mass="38400">MSFVFEQSTKENDTVENQPILIMIPVFNDWKAVELLLICLDEHLYHKNIQVDVLIVDDASSIPIHREFLSEQLTAIQKVEILELRRNVGHQRAIAIGLSYIEAKVPCQAVVVMDGDGEDEPRDVIRLIQKCQRKGYEKAVFARRSKRSESLLFKLFYIFYKRSYKLLTGHDIRVGNFSIIPYKVLRRLVVVSELWNHYAVGLLKAKVPYTEISSHRGVRLAGKPKMNFVSLITHGLSAISVYGDVVGVRLLVATGTLIGFALTAISLVLIVRFATNLAIPGWTSYIVLLLFIVLMQAVMLSLFFSFIVLNGRDNLGFLPKRDYHYFIMGIERVFPKL</sequence>
<keyword evidence="5 7" id="KW-1133">Transmembrane helix</keyword>
<keyword evidence="2" id="KW-0328">Glycosyltransferase</keyword>
<comment type="caution">
    <text evidence="9">The sequence shown here is derived from an EMBL/GenBank/DDBJ whole genome shotgun (WGS) entry which is preliminary data.</text>
</comment>
<dbReference type="SUPFAM" id="SSF53448">
    <property type="entry name" value="Nucleotide-diphospho-sugar transferases"/>
    <property type="match status" value="1"/>
</dbReference>
<evidence type="ECO:0000256" key="7">
    <source>
        <dbReference type="SAM" id="Phobius"/>
    </source>
</evidence>
<evidence type="ECO:0000256" key="6">
    <source>
        <dbReference type="ARBA" id="ARBA00023136"/>
    </source>
</evidence>
<evidence type="ECO:0000256" key="5">
    <source>
        <dbReference type="ARBA" id="ARBA00022989"/>
    </source>
</evidence>
<reference evidence="9 10" key="1">
    <citation type="submission" date="2016-11" db="EMBL/GenBank/DDBJ databases">
        <title>Draft Genome Sequences of Nine Cyanobacterial Strains from Diverse Habitats.</title>
        <authorList>
            <person name="Zhu T."/>
            <person name="Hou S."/>
            <person name="Lu X."/>
            <person name="Hess W.R."/>
        </authorList>
    </citation>
    <scope>NUCLEOTIDE SEQUENCE [LARGE SCALE GENOMIC DNA]</scope>
    <source>
        <strain evidence="9 10">IAM M-71</strain>
    </source>
</reference>
<dbReference type="Gene3D" id="3.90.550.10">
    <property type="entry name" value="Spore Coat Polysaccharide Biosynthesis Protein SpsA, Chain A"/>
    <property type="match status" value="1"/>
</dbReference>
<protein>
    <submittedName>
        <fullName evidence="9">Glycosyl transferase</fullName>
    </submittedName>
</protein>
<dbReference type="InterPro" id="IPR029044">
    <property type="entry name" value="Nucleotide-diphossugar_trans"/>
</dbReference>